<comment type="caution">
    <text evidence="1">The sequence shown here is derived from an EMBL/GenBank/DDBJ whole genome shotgun (WGS) entry which is preliminary data.</text>
</comment>
<dbReference type="Proteomes" id="UP001202328">
    <property type="component" value="Unassembled WGS sequence"/>
</dbReference>
<keyword evidence="2" id="KW-1185">Reference proteome</keyword>
<protein>
    <submittedName>
        <fullName evidence="1">Uncharacterized protein</fullName>
    </submittedName>
</protein>
<dbReference type="AlphaFoldDB" id="A0AAD4SMW1"/>
<name>A0AAD4SMW1_9MAGN</name>
<dbReference type="EMBL" id="JAJJMB010009172">
    <property type="protein sequence ID" value="KAI3915147.1"/>
    <property type="molecule type" value="Genomic_DNA"/>
</dbReference>
<reference evidence="1" key="1">
    <citation type="submission" date="2022-04" db="EMBL/GenBank/DDBJ databases">
        <title>A functionally conserved STORR gene fusion in Papaver species that diverged 16.8 million years ago.</title>
        <authorList>
            <person name="Catania T."/>
        </authorList>
    </citation>
    <scope>NUCLEOTIDE SEQUENCE</scope>
    <source>
        <strain evidence="1">S-188037</strain>
    </source>
</reference>
<evidence type="ECO:0000313" key="2">
    <source>
        <dbReference type="Proteomes" id="UP001202328"/>
    </source>
</evidence>
<sequence length="95" mass="10419">MREMMSSRGVGVRVRKMVEISNFSMTPHILGLTYCFLSNESSELTGISTNVEVNVQKLQALEKLHPGSLGVYAKTVTKTLDICVSQPDSDNGTKI</sequence>
<proteinExistence type="predicted"/>
<organism evidence="1 2">
    <name type="scientific">Papaver atlanticum</name>
    <dbReference type="NCBI Taxonomy" id="357466"/>
    <lineage>
        <taxon>Eukaryota</taxon>
        <taxon>Viridiplantae</taxon>
        <taxon>Streptophyta</taxon>
        <taxon>Embryophyta</taxon>
        <taxon>Tracheophyta</taxon>
        <taxon>Spermatophyta</taxon>
        <taxon>Magnoliopsida</taxon>
        <taxon>Ranunculales</taxon>
        <taxon>Papaveraceae</taxon>
        <taxon>Papaveroideae</taxon>
        <taxon>Papaver</taxon>
    </lineage>
</organism>
<accession>A0AAD4SMW1</accession>
<evidence type="ECO:0000313" key="1">
    <source>
        <dbReference type="EMBL" id="KAI3915147.1"/>
    </source>
</evidence>
<gene>
    <name evidence="1" type="ORF">MKW98_011492</name>
</gene>